<comment type="similarity">
    <text evidence="1">Belongs to the ParB family.</text>
</comment>
<dbReference type="PANTHER" id="PTHR33375">
    <property type="entry name" value="CHROMOSOME-PARTITIONING PROTEIN PARB-RELATED"/>
    <property type="match status" value="1"/>
</dbReference>
<feature type="compositionally biased region" description="Low complexity" evidence="3">
    <location>
        <begin position="21"/>
        <end position="30"/>
    </location>
</feature>
<feature type="domain" description="ParB-like N-terminal" evidence="4">
    <location>
        <begin position="54"/>
        <end position="150"/>
    </location>
</feature>
<dbReference type="InterPro" id="IPR004437">
    <property type="entry name" value="ParB/RepB/Spo0J"/>
</dbReference>
<evidence type="ECO:0000313" key="5">
    <source>
        <dbReference type="EMBL" id="MFD1250350.1"/>
    </source>
</evidence>
<sequence>MSADVKVESNLTELAGRRSTGKTTKAKSPAPTAPPADTVESTDVLVQATSGALAVLEIDLVRPHPKNIRHNAVADDELVESIRANGLLQPLVVAPVPGAELGNDPGPAYRLIAGHRRLDGLKKAGASHATVIIRRDLTDEADQVAAMLVENCRRADLTPMEEAERYGQLRFDYGWKPGEIAKAAGHTVDTVNKRLRLLKLNDKVRKTVDQGELTLDDALSITNLPAAEQTKLAKYAGTSSFKWELSRTKEKLAARAKADKLVAELEQQGVPKRDMPKGRGQTWGLNHADHGMTALGQTFSRDRASHDGCLAYVITKDHRGADEVEFVCTNVPAHDEQLDEERRQRRLEEEREQREAAERREAYKIAENLRADTVMSSIRPGIKIDPALLAVITLVVPGLVANLGTLEYDRYADAYGIPEEQRWRSGVYQFRDQDLERYRAHADAITTGPPKNAIRALAAYLVARIEQGPIDGIRYVDVDKPARSDRARLPEAVAWFQLVAAAGHDLTPVDIELRDKAIALVAGTTEADQ</sequence>
<dbReference type="NCBIfam" id="TIGR00180">
    <property type="entry name" value="parB_part"/>
    <property type="match status" value="1"/>
</dbReference>
<feature type="region of interest" description="Disordered" evidence="3">
    <location>
        <begin position="1"/>
        <end position="38"/>
    </location>
</feature>
<dbReference type="InterPro" id="IPR003115">
    <property type="entry name" value="ParB_N"/>
</dbReference>
<dbReference type="Proteomes" id="UP001597229">
    <property type="component" value="Unassembled WGS sequence"/>
</dbReference>
<accession>A0ABW3W748</accession>
<feature type="region of interest" description="Disordered" evidence="3">
    <location>
        <begin position="337"/>
        <end position="357"/>
    </location>
</feature>
<dbReference type="SMART" id="SM00470">
    <property type="entry name" value="ParB"/>
    <property type="match status" value="1"/>
</dbReference>
<evidence type="ECO:0000256" key="2">
    <source>
        <dbReference type="ARBA" id="ARBA00022829"/>
    </source>
</evidence>
<evidence type="ECO:0000256" key="1">
    <source>
        <dbReference type="ARBA" id="ARBA00006295"/>
    </source>
</evidence>
<name>A0ABW3W748_9ACTN</name>
<keyword evidence="2" id="KW-0159">Chromosome partition</keyword>
<protein>
    <submittedName>
        <fullName evidence="5">ParB/RepB/Spo0J family partition protein</fullName>
    </submittedName>
</protein>
<dbReference type="InterPro" id="IPR036086">
    <property type="entry name" value="ParB/Sulfiredoxin_sf"/>
</dbReference>
<dbReference type="Pfam" id="PF02195">
    <property type="entry name" value="ParB_N"/>
    <property type="match status" value="1"/>
</dbReference>
<reference evidence="6" key="1">
    <citation type="journal article" date="2019" name="Int. J. Syst. Evol. Microbiol.">
        <title>The Global Catalogue of Microorganisms (GCM) 10K type strain sequencing project: providing services to taxonomists for standard genome sequencing and annotation.</title>
        <authorList>
            <consortium name="The Broad Institute Genomics Platform"/>
            <consortium name="The Broad Institute Genome Sequencing Center for Infectious Disease"/>
            <person name="Wu L."/>
            <person name="Ma J."/>
        </authorList>
    </citation>
    <scope>NUCLEOTIDE SEQUENCE [LARGE SCALE GENOMIC DNA]</scope>
    <source>
        <strain evidence="6">CCUG 52478</strain>
    </source>
</reference>
<organism evidence="5 6">
    <name type="scientific">Nocardioides ginsengisoli</name>
    <dbReference type="NCBI Taxonomy" id="363868"/>
    <lineage>
        <taxon>Bacteria</taxon>
        <taxon>Bacillati</taxon>
        <taxon>Actinomycetota</taxon>
        <taxon>Actinomycetes</taxon>
        <taxon>Propionibacteriales</taxon>
        <taxon>Nocardioidaceae</taxon>
        <taxon>Nocardioides</taxon>
    </lineage>
</organism>
<evidence type="ECO:0000256" key="3">
    <source>
        <dbReference type="SAM" id="MobiDB-lite"/>
    </source>
</evidence>
<comment type="caution">
    <text evidence="5">The sequence shown here is derived from an EMBL/GenBank/DDBJ whole genome shotgun (WGS) entry which is preliminary data.</text>
</comment>
<evidence type="ECO:0000313" key="6">
    <source>
        <dbReference type="Proteomes" id="UP001597229"/>
    </source>
</evidence>
<proteinExistence type="inferred from homology"/>
<dbReference type="Pfam" id="PF17762">
    <property type="entry name" value="HTH_ParB"/>
    <property type="match status" value="1"/>
</dbReference>
<dbReference type="Gene3D" id="3.90.1530.30">
    <property type="match status" value="1"/>
</dbReference>
<dbReference type="Gene3D" id="1.10.10.2830">
    <property type="match status" value="1"/>
</dbReference>
<gene>
    <name evidence="5" type="ORF">ACFQ3F_21325</name>
</gene>
<dbReference type="PANTHER" id="PTHR33375:SF1">
    <property type="entry name" value="CHROMOSOME-PARTITIONING PROTEIN PARB-RELATED"/>
    <property type="match status" value="1"/>
</dbReference>
<dbReference type="InterPro" id="IPR050336">
    <property type="entry name" value="Chromosome_partition/occlusion"/>
</dbReference>
<keyword evidence="6" id="KW-1185">Reference proteome</keyword>
<dbReference type="RefSeq" id="WP_367919625.1">
    <property type="nucleotide sequence ID" value="NZ_BAABAC010000023.1"/>
</dbReference>
<dbReference type="SUPFAM" id="SSF110849">
    <property type="entry name" value="ParB/Sulfiredoxin"/>
    <property type="match status" value="1"/>
</dbReference>
<dbReference type="SUPFAM" id="SSF109709">
    <property type="entry name" value="KorB DNA-binding domain-like"/>
    <property type="match status" value="1"/>
</dbReference>
<dbReference type="EMBL" id="JBHTLX010000023">
    <property type="protein sequence ID" value="MFD1250350.1"/>
    <property type="molecule type" value="Genomic_DNA"/>
</dbReference>
<evidence type="ECO:0000259" key="4">
    <source>
        <dbReference type="SMART" id="SM00470"/>
    </source>
</evidence>
<dbReference type="InterPro" id="IPR041468">
    <property type="entry name" value="HTH_ParB/Spo0J"/>
</dbReference>